<feature type="domain" description="DUF7916" evidence="1">
    <location>
        <begin position="5"/>
        <end position="305"/>
    </location>
</feature>
<dbReference type="InterPro" id="IPR057238">
    <property type="entry name" value="DUF7916"/>
</dbReference>
<accession>A0ABT4CKU7</accession>
<sequence>MKRLLDCNYSDLKGISKKELLEAITASEGRTLIAEIIGLAMPLYYNVSNAEIAAAFGADIILLNMFDVYNPVFNGIPKVDKDNIIKEIKRLTGRVIGINLEPVDSEMESVGDIHEISKGRLATRETAVKAYEMGVNMIVLTGNPGTGVSNKAIVSSAKSIRKDIGDKVILCVGKMHAAGSLNEAGENIITKKDIKEFVEAGADIILMPAPGTVPGITVEYIKELIVYTHNLEVLALTSIGTSQEGADSETIKRIALMCKMAGTDIHHIGDAGYTGIAVPENIMDYSIAIRGKRHTYIRMARSINR</sequence>
<dbReference type="Pfam" id="PF25509">
    <property type="entry name" value="DUF7916"/>
    <property type="match status" value="1"/>
</dbReference>
<evidence type="ECO:0000313" key="3">
    <source>
        <dbReference type="Proteomes" id="UP001079657"/>
    </source>
</evidence>
<dbReference type="SUPFAM" id="SSF51366">
    <property type="entry name" value="Ribulose-phoshate binding barrel"/>
    <property type="match status" value="1"/>
</dbReference>
<gene>
    <name evidence="2" type="ORF">OXH55_00470</name>
</gene>
<protein>
    <submittedName>
        <fullName evidence="2">Haloacid dehalogenase-like hydrolase</fullName>
    </submittedName>
</protein>
<dbReference type="Proteomes" id="UP001079657">
    <property type="component" value="Unassembled WGS sequence"/>
</dbReference>
<organism evidence="2 3">
    <name type="scientific">Clostridium ganghwense</name>
    <dbReference type="NCBI Taxonomy" id="312089"/>
    <lineage>
        <taxon>Bacteria</taxon>
        <taxon>Bacillati</taxon>
        <taxon>Bacillota</taxon>
        <taxon>Clostridia</taxon>
        <taxon>Eubacteriales</taxon>
        <taxon>Clostridiaceae</taxon>
        <taxon>Clostridium</taxon>
    </lineage>
</organism>
<comment type="caution">
    <text evidence="2">The sequence shown here is derived from an EMBL/GenBank/DDBJ whole genome shotgun (WGS) entry which is preliminary data.</text>
</comment>
<evidence type="ECO:0000259" key="1">
    <source>
        <dbReference type="Pfam" id="PF25509"/>
    </source>
</evidence>
<dbReference type="EMBL" id="JAPQES010000001">
    <property type="protein sequence ID" value="MCY6369118.1"/>
    <property type="molecule type" value="Genomic_DNA"/>
</dbReference>
<keyword evidence="3" id="KW-1185">Reference proteome</keyword>
<proteinExistence type="predicted"/>
<evidence type="ECO:0000313" key="2">
    <source>
        <dbReference type="EMBL" id="MCY6369118.1"/>
    </source>
</evidence>
<reference evidence="2" key="1">
    <citation type="submission" date="2022-12" db="EMBL/GenBank/DDBJ databases">
        <authorList>
            <person name="Wang J."/>
        </authorList>
    </citation>
    <scope>NUCLEOTIDE SEQUENCE</scope>
    <source>
        <strain evidence="2">HY-42-06</strain>
    </source>
</reference>
<name>A0ABT4CKU7_9CLOT</name>
<dbReference type="InterPro" id="IPR011060">
    <property type="entry name" value="RibuloseP-bd_barrel"/>
</dbReference>
<dbReference type="RefSeq" id="WP_268047442.1">
    <property type="nucleotide sequence ID" value="NZ_JAPQES010000001.1"/>
</dbReference>